<comment type="similarity">
    <text evidence="1 9">Belongs to the peptidase M3 family.</text>
</comment>
<comment type="caution">
    <text evidence="13">The sequence shown here is derived from an EMBL/GenBank/DDBJ whole genome shotgun (WGS) entry which is preliminary data.</text>
</comment>
<dbReference type="Pfam" id="PF01432">
    <property type="entry name" value="Peptidase_M3"/>
    <property type="match status" value="1"/>
</dbReference>
<dbReference type="RefSeq" id="WP_171184665.1">
    <property type="nucleotide sequence ID" value="NZ_WTPX01000024.1"/>
</dbReference>
<evidence type="ECO:0000256" key="3">
    <source>
        <dbReference type="ARBA" id="ARBA00022723"/>
    </source>
</evidence>
<keyword evidence="14" id="KW-1185">Reference proteome</keyword>
<feature type="compositionally biased region" description="Basic and acidic residues" evidence="10">
    <location>
        <begin position="215"/>
        <end position="230"/>
    </location>
</feature>
<dbReference type="InterPro" id="IPR045090">
    <property type="entry name" value="Pept_M3A_M3B"/>
</dbReference>
<evidence type="ECO:0000259" key="12">
    <source>
        <dbReference type="Pfam" id="PF19310"/>
    </source>
</evidence>
<sequence length="717" mass="78497">MTEPLPPAESFDPSTETPWDLPRFDQFTVAQVEPDVTALLETASAGFESIEADANPTYGATVGATDRLFEPFEKVWGPVGHLMGVKNSPELREAHAAVQPAIVRFGLKTAQSRPLYDALVALRDGADWSSLTGVQQRIVSQKILSAELAGVALEGEAKERFNALSEEASKLSTEFANHVLDATKAFSLTLTDPAEVDGLPKTARRLFAAAHNEHVKAEAKDDAETNRDDQPIATPENGPWRVTLDGPALVQFLQHATRRDLRETLYRAHVTKASGAGDSPSEDNNAPLIGRILGIRQEMAELLGYPHFAAVSLAEKMAPSVEAVAKLHADLLGAAKDGAAEDMDDLKPLAERYGLDEIRHWDVGFLAERLREERFEFTDEELRPYFALPNVLDGLFELCGKLFGITVEAADGEAPVWHKDVRFFRVRNEAGEAIAGFYLDPYSRPADKRGGAWMGDCLGRRRNADGSLQLPVAYLICNGTPPTGDTPSLMSFREVETLFHEFGHGLQHMLTTVEEPGAAGISGVEWDAVELPSQFMENWCYHRPTLMGFAKHHETGEPLPEELFEKIVKARTFRAGSQMCRQIGFGSSDMTLHSTPSLAGDADAALASHRQTLIDTSVMPPLEEDRTLCSFSHIFAGGYAAGYYSYKWAEVLSADAFAAFEEAGLDDEAAVQETGRRFRDTVLSLGGGEDPMTVFERFRGRPPEPDALLRHSGLADA</sequence>
<evidence type="ECO:0000256" key="2">
    <source>
        <dbReference type="ARBA" id="ARBA00022670"/>
    </source>
</evidence>
<accession>A0ABX1VAI2</accession>
<evidence type="ECO:0000256" key="4">
    <source>
        <dbReference type="ARBA" id="ARBA00022801"/>
    </source>
</evidence>
<dbReference type="SUPFAM" id="SSF55486">
    <property type="entry name" value="Metalloproteases ('zincins'), catalytic domain"/>
    <property type="match status" value="1"/>
</dbReference>
<dbReference type="CDD" id="cd06456">
    <property type="entry name" value="M3A_DCP"/>
    <property type="match status" value="1"/>
</dbReference>
<evidence type="ECO:0000259" key="11">
    <source>
        <dbReference type="Pfam" id="PF01432"/>
    </source>
</evidence>
<gene>
    <name evidence="13" type="primary">prlC</name>
    <name evidence="13" type="ORF">LzC2_11260</name>
</gene>
<dbReference type="InterPro" id="IPR034005">
    <property type="entry name" value="M3A_DCP"/>
</dbReference>
<protein>
    <recommendedName>
        <fullName evidence="8">oligopeptidase A</fullName>
        <ecNumber evidence="8">3.4.24.70</ecNumber>
    </recommendedName>
</protein>
<dbReference type="InterPro" id="IPR024077">
    <property type="entry name" value="Neurolysin/TOP_dom2"/>
</dbReference>
<keyword evidence="5 9" id="KW-0862">Zinc</keyword>
<evidence type="ECO:0000256" key="9">
    <source>
        <dbReference type="RuleBase" id="RU003435"/>
    </source>
</evidence>
<reference evidence="13 14" key="1">
    <citation type="journal article" date="2020" name="Syst. Appl. Microbiol.">
        <title>Alienimonas chondri sp. nov., a novel planctomycete isolated from the biofilm of the red alga Chondrus crispus.</title>
        <authorList>
            <person name="Vitorino I."/>
            <person name="Albuquerque L."/>
            <person name="Wiegand S."/>
            <person name="Kallscheuer N."/>
            <person name="da Costa M.S."/>
            <person name="Lobo-da-Cunha A."/>
            <person name="Jogler C."/>
            <person name="Lage O.M."/>
        </authorList>
    </citation>
    <scope>NUCLEOTIDE SEQUENCE [LARGE SCALE GENOMIC DNA]</scope>
    <source>
        <strain evidence="13 14">LzC2</strain>
    </source>
</reference>
<dbReference type="Gene3D" id="1.10.1370.40">
    <property type="match status" value="1"/>
</dbReference>
<feature type="region of interest" description="Disordered" evidence="10">
    <location>
        <begin position="215"/>
        <end position="240"/>
    </location>
</feature>
<keyword evidence="4 9" id="KW-0378">Hydrolase</keyword>
<dbReference type="PANTHER" id="PTHR11804">
    <property type="entry name" value="PROTEASE M3 THIMET OLIGOPEPTIDASE-RELATED"/>
    <property type="match status" value="1"/>
</dbReference>
<comment type="catalytic activity">
    <reaction evidence="7">
        <text>Hydrolysis of oligopeptides, with broad specificity. Gly or Ala commonly occur as P1 or P1' residues, but more distant residues are also important, as is shown by the fact that Z-Gly-Pro-Gly-|-Gly-Pro-Ala is cleaved, but not Z-(Gly)(5).</text>
        <dbReference type="EC" id="3.4.24.70"/>
    </reaction>
</comment>
<dbReference type="Gene3D" id="1.10.1370.10">
    <property type="entry name" value="Neurolysin, domain 3"/>
    <property type="match status" value="1"/>
</dbReference>
<evidence type="ECO:0000256" key="5">
    <source>
        <dbReference type="ARBA" id="ARBA00022833"/>
    </source>
</evidence>
<feature type="domain" description="Peptidase M3A/M3B catalytic" evidence="11">
    <location>
        <begin position="252"/>
        <end position="713"/>
    </location>
</feature>
<comment type="cofactor">
    <cofactor evidence="9">
        <name>Zn(2+)</name>
        <dbReference type="ChEBI" id="CHEBI:29105"/>
    </cofactor>
    <text evidence="9">Binds 1 zinc ion.</text>
</comment>
<evidence type="ECO:0000256" key="8">
    <source>
        <dbReference type="ARBA" id="ARBA00026100"/>
    </source>
</evidence>
<evidence type="ECO:0000313" key="14">
    <source>
        <dbReference type="Proteomes" id="UP000609651"/>
    </source>
</evidence>
<dbReference type="InterPro" id="IPR045666">
    <property type="entry name" value="OpdA_N"/>
</dbReference>
<evidence type="ECO:0000256" key="6">
    <source>
        <dbReference type="ARBA" id="ARBA00023049"/>
    </source>
</evidence>
<dbReference type="Gene3D" id="3.40.390.10">
    <property type="entry name" value="Collagenase (Catalytic Domain)"/>
    <property type="match status" value="1"/>
</dbReference>
<dbReference type="EC" id="3.4.24.70" evidence="8"/>
<evidence type="ECO:0000256" key="7">
    <source>
        <dbReference type="ARBA" id="ARBA00024603"/>
    </source>
</evidence>
<keyword evidence="3 9" id="KW-0479">Metal-binding</keyword>
<evidence type="ECO:0000313" key="13">
    <source>
        <dbReference type="EMBL" id="NNJ25064.1"/>
    </source>
</evidence>
<dbReference type="PANTHER" id="PTHR11804:SF83">
    <property type="entry name" value="LD37516P"/>
    <property type="match status" value="1"/>
</dbReference>
<proteinExistence type="inferred from homology"/>
<evidence type="ECO:0000256" key="10">
    <source>
        <dbReference type="SAM" id="MobiDB-lite"/>
    </source>
</evidence>
<dbReference type="GO" id="GO:0004222">
    <property type="term" value="F:metalloendopeptidase activity"/>
    <property type="evidence" value="ECO:0007669"/>
    <property type="project" value="UniProtKB-EC"/>
</dbReference>
<keyword evidence="2 9" id="KW-0645">Protease</keyword>
<dbReference type="Pfam" id="PF19310">
    <property type="entry name" value="TOP_N"/>
    <property type="match status" value="1"/>
</dbReference>
<feature type="domain" description="Oligopeptidase A N-terminal" evidence="12">
    <location>
        <begin position="36"/>
        <end position="158"/>
    </location>
</feature>
<keyword evidence="6 9" id="KW-0482">Metalloprotease</keyword>
<dbReference type="InterPro" id="IPR024079">
    <property type="entry name" value="MetalloPept_cat_dom_sf"/>
</dbReference>
<dbReference type="InterPro" id="IPR001567">
    <property type="entry name" value="Pept_M3A_M3B_dom"/>
</dbReference>
<name>A0ABX1VAI2_9PLAN</name>
<organism evidence="13 14">
    <name type="scientific">Alienimonas chondri</name>
    <dbReference type="NCBI Taxonomy" id="2681879"/>
    <lineage>
        <taxon>Bacteria</taxon>
        <taxon>Pseudomonadati</taxon>
        <taxon>Planctomycetota</taxon>
        <taxon>Planctomycetia</taxon>
        <taxon>Planctomycetales</taxon>
        <taxon>Planctomycetaceae</taxon>
        <taxon>Alienimonas</taxon>
    </lineage>
</organism>
<dbReference type="EMBL" id="WTPX01000024">
    <property type="protein sequence ID" value="NNJ25064.1"/>
    <property type="molecule type" value="Genomic_DNA"/>
</dbReference>
<evidence type="ECO:0000256" key="1">
    <source>
        <dbReference type="ARBA" id="ARBA00006040"/>
    </source>
</evidence>
<dbReference type="Proteomes" id="UP000609651">
    <property type="component" value="Unassembled WGS sequence"/>
</dbReference>